<name>A0A7W7FY28_9PSEU</name>
<dbReference type="PANTHER" id="PTHR47036">
    <property type="entry name" value="COBALT-FACTOR III C(17)-METHYLTRANSFERASE-RELATED"/>
    <property type="match status" value="1"/>
</dbReference>
<dbReference type="InterPro" id="IPR035996">
    <property type="entry name" value="4pyrrol_Methylase_sf"/>
</dbReference>
<dbReference type="InterPro" id="IPR002750">
    <property type="entry name" value="CobE/GbiG_C"/>
</dbReference>
<dbReference type="InterPro" id="IPR051810">
    <property type="entry name" value="Precorrin_MeTrfase"/>
</dbReference>
<evidence type="ECO:0000313" key="5">
    <source>
        <dbReference type="Proteomes" id="UP000533598"/>
    </source>
</evidence>
<feature type="compositionally biased region" description="Low complexity" evidence="1">
    <location>
        <begin position="607"/>
        <end position="624"/>
    </location>
</feature>
<evidence type="ECO:0000256" key="1">
    <source>
        <dbReference type="SAM" id="MobiDB-lite"/>
    </source>
</evidence>
<dbReference type="InterPro" id="IPR014777">
    <property type="entry name" value="4pyrrole_Mease_sub1"/>
</dbReference>
<organism evidence="4 5">
    <name type="scientific">Crossiella cryophila</name>
    <dbReference type="NCBI Taxonomy" id="43355"/>
    <lineage>
        <taxon>Bacteria</taxon>
        <taxon>Bacillati</taxon>
        <taxon>Actinomycetota</taxon>
        <taxon>Actinomycetes</taxon>
        <taxon>Pseudonocardiales</taxon>
        <taxon>Pseudonocardiaceae</taxon>
        <taxon>Crossiella</taxon>
    </lineage>
</organism>
<dbReference type="InterPro" id="IPR021744">
    <property type="entry name" value="CbiG_N"/>
</dbReference>
<dbReference type="GO" id="GO:0032259">
    <property type="term" value="P:methylation"/>
    <property type="evidence" value="ECO:0007669"/>
    <property type="project" value="UniProtKB-KW"/>
</dbReference>
<dbReference type="InterPro" id="IPR038029">
    <property type="entry name" value="GbiG_N_sf"/>
</dbReference>
<feature type="compositionally biased region" description="Low complexity" evidence="1">
    <location>
        <begin position="459"/>
        <end position="512"/>
    </location>
</feature>
<evidence type="ECO:0000259" key="3">
    <source>
        <dbReference type="Pfam" id="PF11760"/>
    </source>
</evidence>
<dbReference type="SUPFAM" id="SSF53790">
    <property type="entry name" value="Tetrapyrrole methylase"/>
    <property type="match status" value="2"/>
</dbReference>
<feature type="compositionally biased region" description="Basic and acidic residues" evidence="1">
    <location>
        <begin position="628"/>
        <end position="645"/>
    </location>
</feature>
<keyword evidence="4" id="KW-0489">Methyltransferase</keyword>
<evidence type="ECO:0000259" key="2">
    <source>
        <dbReference type="Pfam" id="PF01890"/>
    </source>
</evidence>
<dbReference type="GO" id="GO:0009236">
    <property type="term" value="P:cobalamin biosynthetic process"/>
    <property type="evidence" value="ECO:0007669"/>
    <property type="project" value="InterPro"/>
</dbReference>
<protein>
    <submittedName>
        <fullName evidence="4">Cobalamin biosynthesis protein CbiG/precorrin-3B methylase</fullName>
    </submittedName>
</protein>
<evidence type="ECO:0000313" key="4">
    <source>
        <dbReference type="EMBL" id="MBB4681937.1"/>
    </source>
</evidence>
<dbReference type="InterPro" id="IPR036518">
    <property type="entry name" value="CobE/GbiG_C_sf"/>
</dbReference>
<feature type="domain" description="CobE/GbiG C-terminal" evidence="2">
    <location>
        <begin position="207"/>
        <end position="336"/>
    </location>
</feature>
<dbReference type="InterPro" id="IPR014776">
    <property type="entry name" value="4pyrrole_Mease_sub2"/>
</dbReference>
<dbReference type="Gene3D" id="3.30.420.180">
    <property type="entry name" value="CobE/GbiG C-terminal domain"/>
    <property type="match status" value="1"/>
</dbReference>
<dbReference type="Pfam" id="PF01890">
    <property type="entry name" value="CbiG_C"/>
    <property type="match status" value="1"/>
</dbReference>
<dbReference type="SUPFAM" id="SSF159672">
    <property type="entry name" value="CbiG N-terminal domain-like"/>
    <property type="match status" value="1"/>
</dbReference>
<sequence length="774" mass="78225">MIGLFAASAAGRQAAAELAGRLGPAAVLADGPVRPALERLWPQLDAAVFLLATDSTIRLLAPLLRERHNDPAVVCVDEAERFAVALIDGPAGNARDLAEQVAEILGGTAVVTAAEHATGTTPLDELAELLDAAVDGDLTACGAAVLAGERVRLANPLGFPLPALPANVLLSDTPLGDESPQWTVLVDDRLPSPEPEGQVLRLVPRTLVVGIGAGSGVSTTAVTTAVAALTDEHRLDHRAVLAFATVDTKATEPGIAEAVEDHGFWTARTPRLLHYPATTLATIQVPNPSPQVNTTTGTPSVAEAAALHAAATLAQGAPTELAAEKTPRGNVTVAAARIRPRGRLAVIDLGPGHPDLRVPRAEAELRKAAVVVGTEQALSQVRTLVRPGTELWSSGNPQEAATQAVDLATAGRAVALLSPIAPTTGPEITVIAVPGLSPTAVAATALLSAPPLPGPQPTPAATAQSAATAQPTTAHQPPTAPLSPADSAAAVTRPAPARPANAAAPRPPAASADVTAPHAPAGPEDDAALHAPAAPHSSTGQHSPASPEGVAAPHATAEPEDIAAPHAPTSSADVAAPHPPIGPDSVAALHPPVGPDSVAALHPPVGPDIVAIPPAPAGPNNAAATRPSAEHEHATDRHPTTEPRTGETPNVAVPTPFPGAAPHRGTTAPGGHIELLLSAAQPWPEQEQRLRGLAASDLPLWLSPTTAWQTLATEVLTALLESRGPDTPAGVVRNPGRPDQAARWIPLAELDPAAFDASTAVVIGVAAIHRAPGH</sequence>
<reference evidence="4 5" key="1">
    <citation type="submission" date="2020-08" db="EMBL/GenBank/DDBJ databases">
        <title>Sequencing the genomes of 1000 actinobacteria strains.</title>
        <authorList>
            <person name="Klenk H.-P."/>
        </authorList>
    </citation>
    <scope>NUCLEOTIDE SEQUENCE [LARGE SCALE GENOMIC DNA]</scope>
    <source>
        <strain evidence="4 5">DSM 44230</strain>
    </source>
</reference>
<dbReference type="Gene3D" id="3.40.1010.10">
    <property type="entry name" value="Cobalt-precorrin-4 Transmethylase, Domain 1"/>
    <property type="match status" value="1"/>
</dbReference>
<dbReference type="RefSeq" id="WP_185008873.1">
    <property type="nucleotide sequence ID" value="NZ_BAAAUI010000034.1"/>
</dbReference>
<keyword evidence="4" id="KW-0808">Transferase</keyword>
<feature type="region of interest" description="Disordered" evidence="1">
    <location>
        <begin position="448"/>
        <end position="668"/>
    </location>
</feature>
<dbReference type="AlphaFoldDB" id="A0A7W7FY28"/>
<gene>
    <name evidence="4" type="ORF">HNR67_008055</name>
</gene>
<dbReference type="SUPFAM" id="SSF159664">
    <property type="entry name" value="CobE/GbiG C-terminal domain-like"/>
    <property type="match status" value="1"/>
</dbReference>
<comment type="caution">
    <text evidence="4">The sequence shown here is derived from an EMBL/GenBank/DDBJ whole genome shotgun (WGS) entry which is preliminary data.</text>
</comment>
<dbReference type="Gene3D" id="3.30.950.10">
    <property type="entry name" value="Methyltransferase, Cobalt-precorrin-4 Transmethylase, Domain 2"/>
    <property type="match status" value="1"/>
</dbReference>
<dbReference type="Proteomes" id="UP000533598">
    <property type="component" value="Unassembled WGS sequence"/>
</dbReference>
<dbReference type="Pfam" id="PF11760">
    <property type="entry name" value="CbiG_N"/>
    <property type="match status" value="1"/>
</dbReference>
<keyword evidence="5" id="KW-1185">Reference proteome</keyword>
<dbReference type="PANTHER" id="PTHR47036:SF1">
    <property type="entry name" value="COBALT-FACTOR III C(17)-METHYLTRANSFERASE-RELATED"/>
    <property type="match status" value="1"/>
</dbReference>
<feature type="domain" description="Cobalamin synthesis G N-terminal" evidence="3">
    <location>
        <begin position="37"/>
        <end position="114"/>
    </location>
</feature>
<accession>A0A7W7FY28</accession>
<dbReference type="EMBL" id="JACHMH010000001">
    <property type="protein sequence ID" value="MBB4681937.1"/>
    <property type="molecule type" value="Genomic_DNA"/>
</dbReference>
<feature type="compositionally biased region" description="Low complexity" evidence="1">
    <location>
        <begin position="529"/>
        <end position="538"/>
    </location>
</feature>
<proteinExistence type="predicted"/>
<dbReference type="Gene3D" id="3.40.50.11220">
    <property type="match status" value="1"/>
</dbReference>
<dbReference type="GO" id="GO:0008168">
    <property type="term" value="F:methyltransferase activity"/>
    <property type="evidence" value="ECO:0007669"/>
    <property type="project" value="UniProtKB-KW"/>
</dbReference>